<name>A0A9X3CVV8_9FLAO</name>
<dbReference type="RefSeq" id="WP_266069102.1">
    <property type="nucleotide sequence ID" value="NZ_JAPJDA010000009.1"/>
</dbReference>
<dbReference type="NCBIfam" id="NF041418">
    <property type="entry name" value="MbpA"/>
    <property type="match status" value="1"/>
</dbReference>
<evidence type="ECO:0008006" key="3">
    <source>
        <dbReference type="Google" id="ProtNLM"/>
    </source>
</evidence>
<sequence length="167" mass="19474">MKEWKNERKKPIVIDVSKLDPASEGLSIEEIEASLEEHPTIEPNSNSRCVPVGTKIIAPGGRNKKEMFKAKREFVKFRCSVYEKKLLYIKAKRSRLSVSEFCRRSIFNLEIKERLSDDHIEILKTLSKYHNNFKSIGNMFRKKDPRLTAAVYALADEIKQQFEKVQK</sequence>
<evidence type="ECO:0000313" key="2">
    <source>
        <dbReference type="Proteomes" id="UP001148482"/>
    </source>
</evidence>
<dbReference type="Pfam" id="PF21983">
    <property type="entry name" value="NikA-like"/>
    <property type="match status" value="1"/>
</dbReference>
<dbReference type="Proteomes" id="UP001148482">
    <property type="component" value="Unassembled WGS sequence"/>
</dbReference>
<reference evidence="1" key="1">
    <citation type="submission" date="2022-11" db="EMBL/GenBank/DDBJ databases">
        <title>Salinimicrobium profundisediminis sp. nov., isolated from deep-sea sediment of the Mariana Trench.</title>
        <authorList>
            <person name="Fu H."/>
        </authorList>
    </citation>
    <scope>NUCLEOTIDE SEQUENCE</scope>
    <source>
        <strain evidence="1">MT39</strain>
    </source>
</reference>
<proteinExistence type="predicted"/>
<keyword evidence="2" id="KW-1185">Reference proteome</keyword>
<dbReference type="AlphaFoldDB" id="A0A9X3CVV8"/>
<protein>
    <recommendedName>
        <fullName evidence="3">Plasmid mobilization relaxosome protein MobC</fullName>
    </recommendedName>
</protein>
<organism evidence="1 2">
    <name type="scientific">Salinimicrobium profundisediminis</name>
    <dbReference type="NCBI Taxonomy" id="2994553"/>
    <lineage>
        <taxon>Bacteria</taxon>
        <taxon>Pseudomonadati</taxon>
        <taxon>Bacteroidota</taxon>
        <taxon>Flavobacteriia</taxon>
        <taxon>Flavobacteriales</taxon>
        <taxon>Flavobacteriaceae</taxon>
        <taxon>Salinimicrobium</taxon>
    </lineage>
</organism>
<dbReference type="EMBL" id="JAPJDA010000009">
    <property type="protein sequence ID" value="MCX2837852.1"/>
    <property type="molecule type" value="Genomic_DNA"/>
</dbReference>
<evidence type="ECO:0000313" key="1">
    <source>
        <dbReference type="EMBL" id="MCX2837852.1"/>
    </source>
</evidence>
<gene>
    <name evidence="1" type="ORF">OQ279_06765</name>
</gene>
<dbReference type="InterPro" id="IPR049793">
    <property type="entry name" value="MbpA-like"/>
</dbReference>
<accession>A0A9X3CVV8</accession>
<dbReference type="InterPro" id="IPR053842">
    <property type="entry name" value="NikA-like"/>
</dbReference>
<comment type="caution">
    <text evidence="1">The sequence shown here is derived from an EMBL/GenBank/DDBJ whole genome shotgun (WGS) entry which is preliminary data.</text>
</comment>